<reference evidence="1 2" key="1">
    <citation type="submission" date="2024-10" db="EMBL/GenBank/DDBJ databases">
        <authorList>
            <person name="Kim D."/>
        </authorList>
    </citation>
    <scope>NUCLEOTIDE SEQUENCE [LARGE SCALE GENOMIC DNA]</scope>
    <source>
        <strain evidence="1">BH-2024</strain>
    </source>
</reference>
<dbReference type="AlphaFoldDB" id="A0ABD2LN24"/>
<protein>
    <recommendedName>
        <fullName evidence="3">Secreted protein</fullName>
    </recommendedName>
</protein>
<evidence type="ECO:0008006" key="3">
    <source>
        <dbReference type="Google" id="ProtNLM"/>
    </source>
</evidence>
<dbReference type="Proteomes" id="UP001620626">
    <property type="component" value="Unassembled WGS sequence"/>
</dbReference>
<sequence length="79" mass="8558">MFAVCVLLMRGQATENATDVSRAVPIRTRNFAHCGCARHALANVPMVSIIMKIMTRSSPCDFTAEDAEAAILGLLPPQR</sequence>
<keyword evidence="2" id="KW-1185">Reference proteome</keyword>
<gene>
    <name evidence="1" type="ORF">niasHT_001388</name>
</gene>
<dbReference type="EMBL" id="JBICBT010000355">
    <property type="protein sequence ID" value="KAL3116641.1"/>
    <property type="molecule type" value="Genomic_DNA"/>
</dbReference>
<organism evidence="1 2">
    <name type="scientific">Heterodera trifolii</name>
    <dbReference type="NCBI Taxonomy" id="157864"/>
    <lineage>
        <taxon>Eukaryota</taxon>
        <taxon>Metazoa</taxon>
        <taxon>Ecdysozoa</taxon>
        <taxon>Nematoda</taxon>
        <taxon>Chromadorea</taxon>
        <taxon>Rhabditida</taxon>
        <taxon>Tylenchina</taxon>
        <taxon>Tylenchomorpha</taxon>
        <taxon>Tylenchoidea</taxon>
        <taxon>Heteroderidae</taxon>
        <taxon>Heteroderinae</taxon>
        <taxon>Heterodera</taxon>
    </lineage>
</organism>
<evidence type="ECO:0000313" key="2">
    <source>
        <dbReference type="Proteomes" id="UP001620626"/>
    </source>
</evidence>
<proteinExistence type="predicted"/>
<evidence type="ECO:0000313" key="1">
    <source>
        <dbReference type="EMBL" id="KAL3116641.1"/>
    </source>
</evidence>
<comment type="caution">
    <text evidence="1">The sequence shown here is derived from an EMBL/GenBank/DDBJ whole genome shotgun (WGS) entry which is preliminary data.</text>
</comment>
<name>A0ABD2LN24_9BILA</name>
<accession>A0ABD2LN24</accession>